<reference evidence="3" key="1">
    <citation type="submission" date="2021-02" db="EMBL/GenBank/DDBJ databases">
        <authorList>
            <person name="Nieuwenhuis M."/>
            <person name="Van De Peppel L.J.J."/>
        </authorList>
    </citation>
    <scope>NUCLEOTIDE SEQUENCE</scope>
    <source>
        <strain evidence="3">D49</strain>
    </source>
</reference>
<evidence type="ECO:0008006" key="5">
    <source>
        <dbReference type="Google" id="ProtNLM"/>
    </source>
</evidence>
<feature type="compositionally biased region" description="Low complexity" evidence="1">
    <location>
        <begin position="235"/>
        <end position="247"/>
    </location>
</feature>
<sequence length="426" mass="44050">MSFQSYSGRSLHTASAQGATATINFNGRRSNYGKFTISVDGLTITNGDAQSAQDSANQLLGSASGLANGPHIAVLTNTGGAPIDIDWVNIVTQASFSKTQAITTTFDDTNPAIQYLPSPSAWSENRNQAFLNDTLHFTNSTGASASLSFIGDAVAVYGTMAPDHADVRVTLDGQSRLFTGGAGSFVTSLHSQVLLYYANNLGAEPHVLTLTSVAQQGTGPFIDVDAITVYSSDKPSSGNNPSTPGAPSSGGSGAGIPQPSASALSVPKTRSMAPIIGGVVGGVVGMILLLALVLLFLRRRNRAPPTAGNKGDLYPPTSPKTPELPMQGPSMMEAGLSRVVPAQSFPIPTNIAPPPPSMLPTSDDSRHSIASYYSNASAESSPRSSTGLLPAHGPPFRLASPRYGTPRAVEPVMVSGDLKLVANARE</sequence>
<organism evidence="3 4">
    <name type="scientific">Sphagnurus paluster</name>
    <dbReference type="NCBI Taxonomy" id="117069"/>
    <lineage>
        <taxon>Eukaryota</taxon>
        <taxon>Fungi</taxon>
        <taxon>Dikarya</taxon>
        <taxon>Basidiomycota</taxon>
        <taxon>Agaricomycotina</taxon>
        <taxon>Agaricomycetes</taxon>
        <taxon>Agaricomycetidae</taxon>
        <taxon>Agaricales</taxon>
        <taxon>Tricholomatineae</taxon>
        <taxon>Lyophyllaceae</taxon>
        <taxon>Sphagnurus</taxon>
    </lineage>
</organism>
<feature type="compositionally biased region" description="Low complexity" evidence="1">
    <location>
        <begin position="374"/>
        <end position="385"/>
    </location>
</feature>
<evidence type="ECO:0000313" key="3">
    <source>
        <dbReference type="EMBL" id="KAG5638459.1"/>
    </source>
</evidence>
<dbReference type="OrthoDB" id="3258237at2759"/>
<dbReference type="Proteomes" id="UP000717328">
    <property type="component" value="Unassembled WGS sequence"/>
</dbReference>
<keyword evidence="4" id="KW-1185">Reference proteome</keyword>
<feature type="region of interest" description="Disordered" evidence="1">
    <location>
        <begin position="304"/>
        <end position="324"/>
    </location>
</feature>
<keyword evidence="2" id="KW-1133">Transmembrane helix</keyword>
<dbReference type="Gene3D" id="2.60.120.260">
    <property type="entry name" value="Galactose-binding domain-like"/>
    <property type="match status" value="2"/>
</dbReference>
<feature type="region of interest" description="Disordered" evidence="1">
    <location>
        <begin position="232"/>
        <end position="263"/>
    </location>
</feature>
<reference evidence="3" key="2">
    <citation type="submission" date="2021-10" db="EMBL/GenBank/DDBJ databases">
        <title>Phylogenomics reveals ancestral predisposition of the termite-cultivated fungus Termitomyces towards a domesticated lifestyle.</title>
        <authorList>
            <person name="Auxier B."/>
            <person name="Grum-Grzhimaylo A."/>
            <person name="Cardenas M.E."/>
            <person name="Lodge J.D."/>
            <person name="Laessoe T."/>
            <person name="Pedersen O."/>
            <person name="Smith M.E."/>
            <person name="Kuyper T.W."/>
            <person name="Franco-Molano E.A."/>
            <person name="Baroni T.J."/>
            <person name="Aanen D.K."/>
        </authorList>
    </citation>
    <scope>NUCLEOTIDE SEQUENCE</scope>
    <source>
        <strain evidence="3">D49</strain>
    </source>
</reference>
<name>A0A9P7K6T8_9AGAR</name>
<feature type="region of interest" description="Disordered" evidence="1">
    <location>
        <begin position="374"/>
        <end position="393"/>
    </location>
</feature>
<evidence type="ECO:0000256" key="2">
    <source>
        <dbReference type="SAM" id="Phobius"/>
    </source>
</evidence>
<evidence type="ECO:0000256" key="1">
    <source>
        <dbReference type="SAM" id="MobiDB-lite"/>
    </source>
</evidence>
<protein>
    <recommendedName>
        <fullName evidence="5">Transmembrane protein</fullName>
    </recommendedName>
</protein>
<evidence type="ECO:0000313" key="4">
    <source>
        <dbReference type="Proteomes" id="UP000717328"/>
    </source>
</evidence>
<keyword evidence="2" id="KW-0812">Transmembrane</keyword>
<proteinExistence type="predicted"/>
<keyword evidence="2" id="KW-0472">Membrane</keyword>
<accession>A0A9P7K6T8</accession>
<feature type="transmembrane region" description="Helical" evidence="2">
    <location>
        <begin position="275"/>
        <end position="297"/>
    </location>
</feature>
<dbReference type="AlphaFoldDB" id="A0A9P7K6T8"/>
<dbReference type="EMBL" id="JABCKI010005761">
    <property type="protein sequence ID" value="KAG5638459.1"/>
    <property type="molecule type" value="Genomic_DNA"/>
</dbReference>
<comment type="caution">
    <text evidence="3">The sequence shown here is derived from an EMBL/GenBank/DDBJ whole genome shotgun (WGS) entry which is preliminary data.</text>
</comment>
<gene>
    <name evidence="3" type="ORF">H0H81_012524</name>
</gene>